<dbReference type="InterPro" id="IPR020094">
    <property type="entry name" value="TruA/RsuA/RluB/E/F_N"/>
</dbReference>
<feature type="region of interest" description="Disordered" evidence="7">
    <location>
        <begin position="267"/>
        <end position="482"/>
    </location>
</feature>
<dbReference type="Proteomes" id="UP000199118">
    <property type="component" value="Unassembled WGS sequence"/>
</dbReference>
<dbReference type="PROSITE" id="PS01149">
    <property type="entry name" value="PSI_RSU"/>
    <property type="match status" value="1"/>
</dbReference>
<dbReference type="OrthoDB" id="9807213at2"/>
<evidence type="ECO:0000256" key="5">
    <source>
        <dbReference type="PROSITE-ProRule" id="PRU00182"/>
    </source>
</evidence>
<sequence length="482" mass="49673">MTKPKSPDPRPDAPKPARKGAAARPEPGAASDPDKGERLARRLARAGVASRRAAEAIIAEGRVRVNGKVVESPALNVTPDDLVELDGAPLAAPERTRMWRYHKPSGLVTSEADEKGRATVFDNLPPDLPRVMSVGRLDLNSEGLLLLTNDGDLKRRLELPSTGWLRKYRVRVFGAPDEKALEPLRKGMVVEGERFQPMTASVDRIQGRNAWLTVSLREGRNREVRKALGALGFEVSRLIRVSYGPFLLGELAAGEVEEIRPKVMRDQLGLGPAPKESRAPGSGVGAGMGGGRTDPDEDEAPRRRPGPPRGRSPGPGRPGLPKPEDARPGRTGGRPGAGPARGGKAGTGKAGTGKAGTGWSGGGARRGEPEAARDDTAPRRFGGRVAGGADAAPRKFEGRGAGPKPGGFKPDGPRSDGPKPGGGRPGDAKPGGFKSGGFKSGGGKPGGFKPGGGGQSRGGPGGGKPTGGAGGGPRGPGGKRRG</sequence>
<evidence type="ECO:0000313" key="10">
    <source>
        <dbReference type="Proteomes" id="UP000199118"/>
    </source>
</evidence>
<dbReference type="Gene3D" id="3.30.70.580">
    <property type="entry name" value="Pseudouridine synthase I, catalytic domain, N-terminal subdomain"/>
    <property type="match status" value="1"/>
</dbReference>
<keyword evidence="4 6" id="KW-0413">Isomerase</keyword>
<evidence type="ECO:0000313" key="9">
    <source>
        <dbReference type="EMBL" id="SDX79325.1"/>
    </source>
</evidence>
<dbReference type="NCBIfam" id="TIGR00093">
    <property type="entry name" value="pseudouridine synthase"/>
    <property type="match status" value="1"/>
</dbReference>
<organism evidence="9 10">
    <name type="scientific">Albimonas donghaensis</name>
    <dbReference type="NCBI Taxonomy" id="356660"/>
    <lineage>
        <taxon>Bacteria</taxon>
        <taxon>Pseudomonadati</taxon>
        <taxon>Pseudomonadota</taxon>
        <taxon>Alphaproteobacteria</taxon>
        <taxon>Rhodobacterales</taxon>
        <taxon>Paracoccaceae</taxon>
        <taxon>Albimonas</taxon>
    </lineage>
</organism>
<dbReference type="InterPro" id="IPR006145">
    <property type="entry name" value="PsdUridine_synth_RsuA/RluA"/>
</dbReference>
<feature type="compositionally biased region" description="Basic and acidic residues" evidence="7">
    <location>
        <begin position="365"/>
        <end position="378"/>
    </location>
</feature>
<evidence type="ECO:0000259" key="8">
    <source>
        <dbReference type="SMART" id="SM00363"/>
    </source>
</evidence>
<dbReference type="InterPro" id="IPR050343">
    <property type="entry name" value="RsuA_PseudoU_synthase"/>
</dbReference>
<dbReference type="PANTHER" id="PTHR47683">
    <property type="entry name" value="PSEUDOURIDINE SYNTHASE FAMILY PROTEIN-RELATED"/>
    <property type="match status" value="1"/>
</dbReference>
<dbReference type="Gene3D" id="3.10.290.10">
    <property type="entry name" value="RNA-binding S4 domain"/>
    <property type="match status" value="1"/>
</dbReference>
<dbReference type="PROSITE" id="PS50889">
    <property type="entry name" value="S4"/>
    <property type="match status" value="1"/>
</dbReference>
<dbReference type="Gene3D" id="3.30.70.1560">
    <property type="entry name" value="Alpha-L RNA-binding motif"/>
    <property type="match status" value="1"/>
</dbReference>
<dbReference type="InterPro" id="IPR002942">
    <property type="entry name" value="S4_RNA-bd"/>
</dbReference>
<dbReference type="PANTHER" id="PTHR47683:SF3">
    <property type="entry name" value="RIBOSOMAL LARGE SUBUNIT PSEUDOURIDINE SYNTHASE B"/>
    <property type="match status" value="1"/>
</dbReference>
<feature type="compositionally biased region" description="Basic and acidic residues" evidence="7">
    <location>
        <begin position="1"/>
        <end position="15"/>
    </location>
</feature>
<evidence type="ECO:0000256" key="2">
    <source>
        <dbReference type="ARBA" id="ARBA00008348"/>
    </source>
</evidence>
<feature type="domain" description="RNA-binding S4" evidence="8">
    <location>
        <begin position="37"/>
        <end position="96"/>
    </location>
</feature>
<dbReference type="GO" id="GO:0000455">
    <property type="term" value="P:enzyme-directed rRNA pseudouridine synthesis"/>
    <property type="evidence" value="ECO:0007669"/>
    <property type="project" value="UniProtKB-ARBA"/>
</dbReference>
<gene>
    <name evidence="9" type="ORF">SAMN05444336_11075</name>
</gene>
<comment type="catalytic activity">
    <reaction evidence="1">
        <text>a uridine in RNA = a pseudouridine in RNA</text>
        <dbReference type="Rhea" id="RHEA:48348"/>
        <dbReference type="Rhea" id="RHEA-COMP:12068"/>
        <dbReference type="Rhea" id="RHEA-COMP:12069"/>
        <dbReference type="ChEBI" id="CHEBI:65314"/>
        <dbReference type="ChEBI" id="CHEBI:65315"/>
    </reaction>
</comment>
<reference evidence="9 10" key="1">
    <citation type="submission" date="2016-10" db="EMBL/GenBank/DDBJ databases">
        <authorList>
            <person name="de Groot N.N."/>
        </authorList>
    </citation>
    <scope>NUCLEOTIDE SEQUENCE [LARGE SCALE GENOMIC DNA]</scope>
    <source>
        <strain evidence="9 10">DSM 17890</strain>
    </source>
</reference>
<comment type="similarity">
    <text evidence="2 6">Belongs to the pseudouridine synthase RsuA family.</text>
</comment>
<proteinExistence type="inferred from homology"/>
<dbReference type="RefSeq" id="WP_143040363.1">
    <property type="nucleotide sequence ID" value="NZ_FNMZ01000010.1"/>
</dbReference>
<accession>A0A1H3EL52</accession>
<dbReference type="AlphaFoldDB" id="A0A1H3EL52"/>
<dbReference type="InterPro" id="IPR000748">
    <property type="entry name" value="PsdUridine_synth_RsuA/RluB/E/F"/>
</dbReference>
<protein>
    <recommendedName>
        <fullName evidence="6">Pseudouridine synthase</fullName>
        <ecNumber evidence="6">5.4.99.-</ecNumber>
    </recommendedName>
</protein>
<dbReference type="GO" id="GO:0003723">
    <property type="term" value="F:RNA binding"/>
    <property type="evidence" value="ECO:0007669"/>
    <property type="project" value="UniProtKB-KW"/>
</dbReference>
<keyword evidence="3 5" id="KW-0694">RNA-binding</keyword>
<dbReference type="STRING" id="356660.SAMN05444336_11075"/>
<dbReference type="Pfam" id="PF00849">
    <property type="entry name" value="PseudoU_synth_2"/>
    <property type="match status" value="1"/>
</dbReference>
<dbReference type="CDD" id="cd00165">
    <property type="entry name" value="S4"/>
    <property type="match status" value="1"/>
</dbReference>
<evidence type="ECO:0000256" key="6">
    <source>
        <dbReference type="RuleBase" id="RU003887"/>
    </source>
</evidence>
<feature type="compositionally biased region" description="Gly residues" evidence="7">
    <location>
        <begin position="433"/>
        <end position="476"/>
    </location>
</feature>
<evidence type="ECO:0000256" key="7">
    <source>
        <dbReference type="SAM" id="MobiDB-lite"/>
    </source>
</evidence>
<dbReference type="SUPFAM" id="SSF55120">
    <property type="entry name" value="Pseudouridine synthase"/>
    <property type="match status" value="1"/>
</dbReference>
<dbReference type="SUPFAM" id="SSF55174">
    <property type="entry name" value="Alpha-L RNA-binding motif"/>
    <property type="match status" value="1"/>
</dbReference>
<dbReference type="InterPro" id="IPR042092">
    <property type="entry name" value="PsdUridine_s_RsuA/RluB/E/F_cat"/>
</dbReference>
<feature type="compositionally biased region" description="Gly residues" evidence="7">
    <location>
        <begin position="330"/>
        <end position="364"/>
    </location>
</feature>
<feature type="compositionally biased region" description="Low complexity" evidence="7">
    <location>
        <begin position="19"/>
        <end position="31"/>
    </location>
</feature>
<dbReference type="FunFam" id="3.10.290.10:FF:000003">
    <property type="entry name" value="Pseudouridine synthase"/>
    <property type="match status" value="1"/>
</dbReference>
<dbReference type="InterPro" id="IPR020103">
    <property type="entry name" value="PsdUridine_synth_cat_dom_sf"/>
</dbReference>
<keyword evidence="10" id="KW-1185">Reference proteome</keyword>
<feature type="region of interest" description="Disordered" evidence="7">
    <location>
        <begin position="1"/>
        <end position="37"/>
    </location>
</feature>
<name>A0A1H3EL52_9RHOB</name>
<evidence type="ECO:0000256" key="3">
    <source>
        <dbReference type="ARBA" id="ARBA00022884"/>
    </source>
</evidence>
<feature type="compositionally biased region" description="Gly residues" evidence="7">
    <location>
        <begin position="282"/>
        <end position="292"/>
    </location>
</feature>
<dbReference type="EC" id="5.4.99.-" evidence="6"/>
<dbReference type="EMBL" id="FNMZ01000010">
    <property type="protein sequence ID" value="SDX79325.1"/>
    <property type="molecule type" value="Genomic_DNA"/>
</dbReference>
<dbReference type="Pfam" id="PF01479">
    <property type="entry name" value="S4"/>
    <property type="match status" value="1"/>
</dbReference>
<evidence type="ECO:0000256" key="1">
    <source>
        <dbReference type="ARBA" id="ARBA00000073"/>
    </source>
</evidence>
<dbReference type="InterPro" id="IPR018496">
    <property type="entry name" value="PsdUridine_synth_RsuA/RluB_CS"/>
</dbReference>
<dbReference type="InterPro" id="IPR036986">
    <property type="entry name" value="S4_RNA-bd_sf"/>
</dbReference>
<feature type="compositionally biased region" description="Pro residues" evidence="7">
    <location>
        <begin position="307"/>
        <end position="321"/>
    </location>
</feature>
<evidence type="ECO:0000256" key="4">
    <source>
        <dbReference type="ARBA" id="ARBA00023235"/>
    </source>
</evidence>
<dbReference type="GO" id="GO:0120159">
    <property type="term" value="F:rRNA pseudouridine synthase activity"/>
    <property type="evidence" value="ECO:0007669"/>
    <property type="project" value="UniProtKB-ARBA"/>
</dbReference>
<dbReference type="SMART" id="SM00363">
    <property type="entry name" value="S4"/>
    <property type="match status" value="1"/>
</dbReference>